<sequence length="222" mass="26364">MKEQEYDPADIEKFCGPTYEALVAFAEKREDSLLRVVESRTLEQLAAIFIGQSVYEVYVDLPTCKDVLRAMEFLQAKQSRMHRERIQVWLNNRVSTKELTPNRKNYVIKPVDMRLFLDRFPMIALPKQMCKPFYNIIKNFLVNHLYKFKTNKRLYSRPPFFPPEKDLPDVVNAFGPTEHLEKNYPHLARTKHDMVVNIMHFMVTYSLDWIWFVLPAPSNFLL</sequence>
<evidence type="ECO:0000313" key="3">
    <source>
        <dbReference type="WBParaSite" id="NBR_0001198401-mRNA-1"/>
    </source>
</evidence>
<protein>
    <submittedName>
        <fullName evidence="3">Transcription initiation factor TFIID subunit 6</fullName>
    </submittedName>
</protein>
<name>A0A0N4Y771_NIPBR</name>
<dbReference type="AlphaFoldDB" id="A0A0N4Y771"/>
<dbReference type="WBParaSite" id="NBR_0001198401-mRNA-1">
    <property type="protein sequence ID" value="NBR_0001198401-mRNA-1"/>
    <property type="gene ID" value="NBR_0001198401"/>
</dbReference>
<accession>A0A0N4Y771</accession>
<reference evidence="1 2" key="2">
    <citation type="submission" date="2018-11" db="EMBL/GenBank/DDBJ databases">
        <authorList>
            <consortium name="Pathogen Informatics"/>
        </authorList>
    </citation>
    <scope>NUCLEOTIDE SEQUENCE [LARGE SCALE GENOMIC DNA]</scope>
</reference>
<gene>
    <name evidence="1" type="ORF">NBR_LOCUS11985</name>
</gene>
<dbReference type="STRING" id="27835.A0A0N4Y771"/>
<evidence type="ECO:0000313" key="1">
    <source>
        <dbReference type="EMBL" id="VDL75574.1"/>
    </source>
</evidence>
<organism evidence="3">
    <name type="scientific">Nippostrongylus brasiliensis</name>
    <name type="common">Rat hookworm</name>
    <dbReference type="NCBI Taxonomy" id="27835"/>
    <lineage>
        <taxon>Eukaryota</taxon>
        <taxon>Metazoa</taxon>
        <taxon>Ecdysozoa</taxon>
        <taxon>Nematoda</taxon>
        <taxon>Chromadorea</taxon>
        <taxon>Rhabditida</taxon>
        <taxon>Rhabditina</taxon>
        <taxon>Rhabditomorpha</taxon>
        <taxon>Strongyloidea</taxon>
        <taxon>Heligmosomidae</taxon>
        <taxon>Nippostrongylus</taxon>
    </lineage>
</organism>
<keyword evidence="2" id="KW-1185">Reference proteome</keyword>
<proteinExistence type="predicted"/>
<dbReference type="Proteomes" id="UP000271162">
    <property type="component" value="Unassembled WGS sequence"/>
</dbReference>
<reference evidence="3" key="1">
    <citation type="submission" date="2017-02" db="UniProtKB">
        <authorList>
            <consortium name="WormBaseParasite"/>
        </authorList>
    </citation>
    <scope>IDENTIFICATION</scope>
</reference>
<evidence type="ECO:0000313" key="2">
    <source>
        <dbReference type="Proteomes" id="UP000271162"/>
    </source>
</evidence>
<dbReference type="EMBL" id="UYSL01020645">
    <property type="protein sequence ID" value="VDL75574.1"/>
    <property type="molecule type" value="Genomic_DNA"/>
</dbReference>